<evidence type="ECO:0000256" key="1">
    <source>
        <dbReference type="ARBA" id="ARBA00022722"/>
    </source>
</evidence>
<dbReference type="FunFam" id="3.30.420.10:FF:000045">
    <property type="entry name" value="3'-5' exonuclease DinG"/>
    <property type="match status" value="1"/>
</dbReference>
<dbReference type="GO" id="GO:0005829">
    <property type="term" value="C:cytosol"/>
    <property type="evidence" value="ECO:0007669"/>
    <property type="project" value="TreeGrafter"/>
</dbReference>
<dbReference type="AlphaFoldDB" id="A0A248TDE3"/>
<keyword evidence="2" id="KW-0378">Hydrolase</keyword>
<evidence type="ECO:0000259" key="4">
    <source>
        <dbReference type="SMART" id="SM00479"/>
    </source>
</evidence>
<protein>
    <submittedName>
        <fullName evidence="5">DNA polymerase III subunit epsilon</fullName>
    </submittedName>
</protein>
<organism evidence="5 6">
    <name type="scientific">Cytobacillus kochii</name>
    <dbReference type="NCBI Taxonomy" id="859143"/>
    <lineage>
        <taxon>Bacteria</taxon>
        <taxon>Bacillati</taxon>
        <taxon>Bacillota</taxon>
        <taxon>Bacilli</taxon>
        <taxon>Bacillales</taxon>
        <taxon>Bacillaceae</taxon>
        <taxon>Cytobacillus</taxon>
    </lineage>
</organism>
<dbReference type="InterPro" id="IPR012337">
    <property type="entry name" value="RNaseH-like_sf"/>
</dbReference>
<dbReference type="SUPFAM" id="SSF53098">
    <property type="entry name" value="Ribonuclease H-like"/>
    <property type="match status" value="1"/>
</dbReference>
<feature type="domain" description="Exonuclease" evidence="4">
    <location>
        <begin position="53"/>
        <end position="222"/>
    </location>
</feature>
<dbReference type="Pfam" id="PF00929">
    <property type="entry name" value="RNase_T"/>
    <property type="match status" value="1"/>
</dbReference>
<proteinExistence type="predicted"/>
<dbReference type="PANTHER" id="PTHR30231:SF4">
    <property type="entry name" value="PROTEIN NEN2"/>
    <property type="match status" value="1"/>
</dbReference>
<dbReference type="KEGG" id="bko:CKF48_01865"/>
<dbReference type="InterPro" id="IPR013520">
    <property type="entry name" value="Ribonucl_H"/>
</dbReference>
<evidence type="ECO:0000256" key="2">
    <source>
        <dbReference type="ARBA" id="ARBA00022801"/>
    </source>
</evidence>
<gene>
    <name evidence="5" type="ORF">CKF48_01865</name>
</gene>
<dbReference type="Proteomes" id="UP000215137">
    <property type="component" value="Chromosome"/>
</dbReference>
<dbReference type="GO" id="GO:0003677">
    <property type="term" value="F:DNA binding"/>
    <property type="evidence" value="ECO:0007669"/>
    <property type="project" value="InterPro"/>
</dbReference>
<dbReference type="GO" id="GO:0003887">
    <property type="term" value="F:DNA-directed DNA polymerase activity"/>
    <property type="evidence" value="ECO:0007669"/>
    <property type="project" value="InterPro"/>
</dbReference>
<dbReference type="GO" id="GO:0006260">
    <property type="term" value="P:DNA replication"/>
    <property type="evidence" value="ECO:0007669"/>
    <property type="project" value="InterPro"/>
</dbReference>
<dbReference type="SMART" id="SM00479">
    <property type="entry name" value="EXOIII"/>
    <property type="match status" value="1"/>
</dbReference>
<dbReference type="PANTHER" id="PTHR30231">
    <property type="entry name" value="DNA POLYMERASE III SUBUNIT EPSILON"/>
    <property type="match status" value="1"/>
</dbReference>
<evidence type="ECO:0000313" key="6">
    <source>
        <dbReference type="Proteomes" id="UP000215137"/>
    </source>
</evidence>
<dbReference type="NCBIfam" id="TIGR00573">
    <property type="entry name" value="dnaq"/>
    <property type="match status" value="1"/>
</dbReference>
<keyword evidence="3" id="KW-0269">Exonuclease</keyword>
<accession>A0A248TDE3</accession>
<dbReference type="RefSeq" id="WP_095369759.1">
    <property type="nucleotide sequence ID" value="NZ_CP022983.1"/>
</dbReference>
<dbReference type="EMBL" id="CP022983">
    <property type="protein sequence ID" value="ASV66184.1"/>
    <property type="molecule type" value="Genomic_DNA"/>
</dbReference>
<keyword evidence="6" id="KW-1185">Reference proteome</keyword>
<dbReference type="GO" id="GO:0008408">
    <property type="term" value="F:3'-5' exonuclease activity"/>
    <property type="evidence" value="ECO:0007669"/>
    <property type="project" value="TreeGrafter"/>
</dbReference>
<keyword evidence="1" id="KW-0540">Nuclease</keyword>
<dbReference type="OrthoDB" id="9804290at2"/>
<evidence type="ECO:0000313" key="5">
    <source>
        <dbReference type="EMBL" id="ASV66184.1"/>
    </source>
</evidence>
<reference evidence="5 6" key="1">
    <citation type="submission" date="2017-08" db="EMBL/GenBank/DDBJ databases">
        <title>Complete Genome Sequence of Bacillus kochii Oregon-R-modENCODE STRAIN BDGP4, isolated from Drosophila melanogaster gut.</title>
        <authorList>
            <person name="Wan K.H."/>
            <person name="Yu C."/>
            <person name="Park S."/>
            <person name="Hammonds A.S."/>
            <person name="Booth B.W."/>
            <person name="Celniker S.E."/>
        </authorList>
    </citation>
    <scope>NUCLEOTIDE SEQUENCE [LARGE SCALE GENOMIC DNA]</scope>
    <source>
        <strain evidence="5 6">BDGP4</strain>
    </source>
</reference>
<dbReference type="InterPro" id="IPR006054">
    <property type="entry name" value="DnaQ"/>
</dbReference>
<sequence length="239" mass="27955">MAFEPFFQFVRKLNQTRFGGLQTQDSKSMAFMRQLQKDLNQDRLIQTSLNQMSAVVVDIETTGFSPDNGDQILSIGAVKILNGRIDHDNYFYSLIQYEKDLASSIKHLTGLKEEELKNAPPLADVLMEFLKYTESLPFIAHHSNHEKRFFQHAFWQLYRTSFKHRVFDTSFLYRIIDTVEHSVRLETLCEKNQIEVKHRHHALGDAMLTAKLWVCYVEKVKEKGCFTMQDVYEKLAKLP</sequence>
<dbReference type="CDD" id="cd06127">
    <property type="entry name" value="DEDDh"/>
    <property type="match status" value="1"/>
</dbReference>
<name>A0A248TDE3_9BACI</name>
<dbReference type="InterPro" id="IPR036397">
    <property type="entry name" value="RNaseH_sf"/>
</dbReference>
<dbReference type="Gene3D" id="3.30.420.10">
    <property type="entry name" value="Ribonuclease H-like superfamily/Ribonuclease H"/>
    <property type="match status" value="1"/>
</dbReference>
<evidence type="ECO:0000256" key="3">
    <source>
        <dbReference type="ARBA" id="ARBA00022839"/>
    </source>
</evidence>